<reference evidence="1 2" key="1">
    <citation type="submission" date="2007-01" db="EMBL/GenBank/DDBJ databases">
        <title>Annotation of the draft genome assembly of Thermosinus carboxydivorans Nor1.</title>
        <authorList>
            <consortium name="US DOE Joint Genome Institute (JGI-ORNL)"/>
            <person name="Larimer F."/>
            <person name="Land M."/>
            <person name="Hauser L."/>
        </authorList>
    </citation>
    <scope>NUCLEOTIDE SEQUENCE [LARGE SCALE GENOMIC DNA]</scope>
    <source>
        <strain evidence="1 2">Nor1</strain>
    </source>
</reference>
<comment type="caution">
    <text evidence="1">The sequence shown here is derived from an EMBL/GenBank/DDBJ whole genome shotgun (WGS) entry which is preliminary data.</text>
</comment>
<accession>A1HR51</accession>
<dbReference type="Proteomes" id="UP000005139">
    <property type="component" value="Unassembled WGS sequence"/>
</dbReference>
<organism evidence="1 2">
    <name type="scientific">Thermosinus carboxydivorans Nor1</name>
    <dbReference type="NCBI Taxonomy" id="401526"/>
    <lineage>
        <taxon>Bacteria</taxon>
        <taxon>Bacillati</taxon>
        <taxon>Bacillota</taxon>
        <taxon>Negativicutes</taxon>
        <taxon>Selenomonadales</taxon>
        <taxon>Sporomusaceae</taxon>
        <taxon>Thermosinus</taxon>
    </lineage>
</organism>
<proteinExistence type="predicted"/>
<evidence type="ECO:0000313" key="2">
    <source>
        <dbReference type="Proteomes" id="UP000005139"/>
    </source>
</evidence>
<evidence type="ECO:0000313" key="1">
    <source>
        <dbReference type="EMBL" id="EAX47574.1"/>
    </source>
</evidence>
<dbReference type="AlphaFoldDB" id="A1HR51"/>
<protein>
    <submittedName>
        <fullName evidence="1">Uncharacterized protein</fullName>
    </submittedName>
</protein>
<sequence length="80" mass="8858">MQECRVLETHVFYQPTEQIVIDAPDDGIVYSDHEHITIVPQVVRKGANKVMAIRNAKLVTVQAGEVVGIVMPFATVKGKK</sequence>
<reference evidence="1 2" key="2">
    <citation type="submission" date="2007-01" db="EMBL/GenBank/DDBJ databases">
        <title>Sequencing of the draft genome and assembly of Thermosinus carboxydivorans Nor1.</title>
        <authorList>
            <consortium name="US DOE Joint Genome Institute (JGI-PGF)"/>
            <person name="Copeland A."/>
            <person name="Lucas S."/>
            <person name="Lapidus A."/>
            <person name="Barry K."/>
            <person name="Glavina del Rio T."/>
            <person name="Dalin E."/>
            <person name="Tice H."/>
            <person name="Bruce D."/>
            <person name="Pitluck S."/>
            <person name="Richardson P."/>
        </authorList>
    </citation>
    <scope>NUCLEOTIDE SEQUENCE [LARGE SCALE GENOMIC DNA]</scope>
    <source>
        <strain evidence="1 2">Nor1</strain>
    </source>
</reference>
<dbReference type="EMBL" id="AAWL01000009">
    <property type="protein sequence ID" value="EAX47574.1"/>
    <property type="molecule type" value="Genomic_DNA"/>
</dbReference>
<keyword evidence="2" id="KW-1185">Reference proteome</keyword>
<name>A1HR51_9FIRM</name>
<gene>
    <name evidence="1" type="ORF">TcarDRAFT_1309</name>
</gene>
<dbReference type="RefSeq" id="WP_007289524.1">
    <property type="nucleotide sequence ID" value="NZ_AAWL01000009.1"/>
</dbReference>